<name>A0AAP0RUC5_LIQFO</name>
<comment type="subunit">
    <text evidence="7">Homodimer and heterodimers.</text>
</comment>
<comment type="caution">
    <text evidence="7">Lacks conserved residue(s) required for the propagation of feature annotation.</text>
</comment>
<dbReference type="AlphaFoldDB" id="A0AAP0RUC5"/>
<dbReference type="InterPro" id="IPR006459">
    <property type="entry name" value="CASP/CASPL"/>
</dbReference>
<keyword evidence="5 7" id="KW-1133">Transmembrane helix</keyword>
<comment type="caution">
    <text evidence="10">The sequence shown here is derived from an EMBL/GenBank/DDBJ whole genome shotgun (WGS) entry which is preliminary data.</text>
</comment>
<dbReference type="GO" id="GO:0005886">
    <property type="term" value="C:plasma membrane"/>
    <property type="evidence" value="ECO:0007669"/>
    <property type="project" value="UniProtKB-SubCell"/>
</dbReference>
<feature type="signal peptide" evidence="8">
    <location>
        <begin position="1"/>
        <end position="22"/>
    </location>
</feature>
<keyword evidence="6 7" id="KW-0472">Membrane</keyword>
<evidence type="ECO:0000313" key="11">
    <source>
        <dbReference type="Proteomes" id="UP001415857"/>
    </source>
</evidence>
<protein>
    <recommendedName>
        <fullName evidence="7">CASP-like protein</fullName>
    </recommendedName>
</protein>
<dbReference type="Pfam" id="PF04535">
    <property type="entry name" value="CASP_dom"/>
    <property type="match status" value="2"/>
</dbReference>
<comment type="similarity">
    <text evidence="2 7">Belongs to the Casparian strip membrane proteins (CASP) family.</text>
</comment>
<feature type="domain" description="Casparian strip membrane protein" evidence="9">
    <location>
        <begin position="59"/>
        <end position="104"/>
    </location>
</feature>
<feature type="transmembrane region" description="Helical" evidence="7">
    <location>
        <begin position="93"/>
        <end position="114"/>
    </location>
</feature>
<keyword evidence="11" id="KW-1185">Reference proteome</keyword>
<evidence type="ECO:0000256" key="3">
    <source>
        <dbReference type="ARBA" id="ARBA00022475"/>
    </source>
</evidence>
<keyword evidence="3 7" id="KW-1003">Cell membrane</keyword>
<evidence type="ECO:0000256" key="2">
    <source>
        <dbReference type="ARBA" id="ARBA00007651"/>
    </source>
</evidence>
<feature type="domain" description="Casparian strip membrane protein" evidence="9">
    <location>
        <begin position="4"/>
        <end position="52"/>
    </location>
</feature>
<dbReference type="InterPro" id="IPR006702">
    <property type="entry name" value="CASP_dom"/>
</dbReference>
<dbReference type="EMBL" id="JBBPBK010000005">
    <property type="protein sequence ID" value="KAK9284925.1"/>
    <property type="molecule type" value="Genomic_DNA"/>
</dbReference>
<evidence type="ECO:0000313" key="10">
    <source>
        <dbReference type="EMBL" id="KAK9284925.1"/>
    </source>
</evidence>
<keyword evidence="8" id="KW-0732">Signal</keyword>
<feature type="chain" id="PRO_5042872320" description="CASP-like protein" evidence="8">
    <location>
        <begin position="23"/>
        <end position="140"/>
    </location>
</feature>
<evidence type="ECO:0000256" key="7">
    <source>
        <dbReference type="RuleBase" id="RU361233"/>
    </source>
</evidence>
<gene>
    <name evidence="10" type="ORF">L1049_024106</name>
</gene>
<sequence length="140" mass="15438">MAKTRCTLFLRLIAFIATLSAAITMATSHEMGIFFSTTLKVDYSDSPAFKHLNAQIPCSSAAMAILYVNNKGNLHVNWIPFCNQFPKYCGHVVGALVAGFIGVAIYMVFIFYSIHKVINPLLMQKVVSPHLEQSALVVLN</sequence>
<evidence type="ECO:0000256" key="4">
    <source>
        <dbReference type="ARBA" id="ARBA00022692"/>
    </source>
</evidence>
<organism evidence="10 11">
    <name type="scientific">Liquidambar formosana</name>
    <name type="common">Formosan gum</name>
    <dbReference type="NCBI Taxonomy" id="63359"/>
    <lineage>
        <taxon>Eukaryota</taxon>
        <taxon>Viridiplantae</taxon>
        <taxon>Streptophyta</taxon>
        <taxon>Embryophyta</taxon>
        <taxon>Tracheophyta</taxon>
        <taxon>Spermatophyta</taxon>
        <taxon>Magnoliopsida</taxon>
        <taxon>eudicotyledons</taxon>
        <taxon>Gunneridae</taxon>
        <taxon>Pentapetalae</taxon>
        <taxon>Saxifragales</taxon>
        <taxon>Altingiaceae</taxon>
        <taxon>Liquidambar</taxon>
    </lineage>
</organism>
<dbReference type="Proteomes" id="UP001415857">
    <property type="component" value="Unassembled WGS sequence"/>
</dbReference>
<dbReference type="NCBIfam" id="TIGR01569">
    <property type="entry name" value="A_tha_TIGR01569"/>
    <property type="match status" value="1"/>
</dbReference>
<keyword evidence="4 7" id="KW-0812">Transmembrane</keyword>
<dbReference type="PANTHER" id="PTHR36488">
    <property type="entry name" value="CASP-LIKE PROTEIN 1U1"/>
    <property type="match status" value="1"/>
</dbReference>
<evidence type="ECO:0000256" key="8">
    <source>
        <dbReference type="SAM" id="SignalP"/>
    </source>
</evidence>
<evidence type="ECO:0000256" key="5">
    <source>
        <dbReference type="ARBA" id="ARBA00022989"/>
    </source>
</evidence>
<dbReference type="InterPro" id="IPR044173">
    <property type="entry name" value="CASPL"/>
</dbReference>
<proteinExistence type="inferred from homology"/>
<evidence type="ECO:0000256" key="6">
    <source>
        <dbReference type="ARBA" id="ARBA00023136"/>
    </source>
</evidence>
<accession>A0AAP0RUC5</accession>
<comment type="subcellular location">
    <subcellularLocation>
        <location evidence="1 7">Cell membrane</location>
        <topology evidence="1 7">Multi-pass membrane protein</topology>
    </subcellularLocation>
</comment>
<evidence type="ECO:0000256" key="1">
    <source>
        <dbReference type="ARBA" id="ARBA00004651"/>
    </source>
</evidence>
<reference evidence="10 11" key="1">
    <citation type="journal article" date="2024" name="Plant J.">
        <title>Genome sequences and population genomics reveal climatic adaptation and genomic divergence between two closely related sweetgum species.</title>
        <authorList>
            <person name="Xu W.Q."/>
            <person name="Ren C.Q."/>
            <person name="Zhang X.Y."/>
            <person name="Comes H.P."/>
            <person name="Liu X.H."/>
            <person name="Li Y.G."/>
            <person name="Kettle C.J."/>
            <person name="Jalonen R."/>
            <person name="Gaisberger H."/>
            <person name="Ma Y.Z."/>
            <person name="Qiu Y.X."/>
        </authorList>
    </citation>
    <scope>NUCLEOTIDE SEQUENCE [LARGE SCALE GENOMIC DNA]</scope>
    <source>
        <strain evidence="10">Hangzhou</strain>
    </source>
</reference>
<evidence type="ECO:0000259" key="9">
    <source>
        <dbReference type="Pfam" id="PF04535"/>
    </source>
</evidence>